<dbReference type="GO" id="GO:0005576">
    <property type="term" value="C:extracellular region"/>
    <property type="evidence" value="ECO:0007669"/>
    <property type="project" value="UniProtKB-SubCell"/>
</dbReference>
<accession>A0A9X1NFD9</accession>
<evidence type="ECO:0000256" key="10">
    <source>
        <dbReference type="RuleBase" id="RU367009"/>
    </source>
</evidence>
<organism evidence="12 13">
    <name type="scientific">Kineosporia babensis</name>
    <dbReference type="NCBI Taxonomy" id="499548"/>
    <lineage>
        <taxon>Bacteria</taxon>
        <taxon>Bacillati</taxon>
        <taxon>Actinomycetota</taxon>
        <taxon>Actinomycetes</taxon>
        <taxon>Kineosporiales</taxon>
        <taxon>Kineosporiaceae</taxon>
        <taxon>Kineosporia</taxon>
    </lineage>
</organism>
<dbReference type="Pfam" id="PF03211">
    <property type="entry name" value="Pectate_lyase"/>
    <property type="match status" value="1"/>
</dbReference>
<feature type="region of interest" description="Disordered" evidence="11">
    <location>
        <begin position="54"/>
        <end position="82"/>
    </location>
</feature>
<evidence type="ECO:0000256" key="8">
    <source>
        <dbReference type="ARBA" id="ARBA00022837"/>
    </source>
</evidence>
<evidence type="ECO:0000256" key="5">
    <source>
        <dbReference type="ARBA" id="ARBA00012272"/>
    </source>
</evidence>
<dbReference type="PANTHER" id="PTHR33407:SF9">
    <property type="entry name" value="PECTATE LYASE F-RELATED"/>
    <property type="match status" value="1"/>
</dbReference>
<dbReference type="InterPro" id="IPR011050">
    <property type="entry name" value="Pectin_lyase_fold/virulence"/>
</dbReference>
<keyword evidence="9 10" id="KW-0456">Lyase</keyword>
<comment type="cofactor">
    <cofactor evidence="2 10">
        <name>Ca(2+)</name>
        <dbReference type="ChEBI" id="CHEBI:29108"/>
    </cofactor>
</comment>
<comment type="similarity">
    <text evidence="4 10">Belongs to the polysaccharide lyase 3 family.</text>
</comment>
<dbReference type="SUPFAM" id="SSF51126">
    <property type="entry name" value="Pectin lyase-like"/>
    <property type="match status" value="1"/>
</dbReference>
<evidence type="ECO:0000313" key="13">
    <source>
        <dbReference type="Proteomes" id="UP001138997"/>
    </source>
</evidence>
<keyword evidence="6 10" id="KW-0964">Secreted</keyword>
<dbReference type="RefSeq" id="WP_231443471.1">
    <property type="nucleotide sequence ID" value="NZ_JAJOMB010000009.1"/>
</dbReference>
<dbReference type="EMBL" id="JAJOMB010000009">
    <property type="protein sequence ID" value="MCD5312840.1"/>
    <property type="molecule type" value="Genomic_DNA"/>
</dbReference>
<evidence type="ECO:0000256" key="1">
    <source>
        <dbReference type="ARBA" id="ARBA00000695"/>
    </source>
</evidence>
<protein>
    <recommendedName>
        <fullName evidence="5 10">Pectate lyase</fullName>
        <ecNumber evidence="5 10">4.2.2.2</ecNumber>
    </recommendedName>
</protein>
<evidence type="ECO:0000313" key="12">
    <source>
        <dbReference type="EMBL" id="MCD5312840.1"/>
    </source>
</evidence>
<evidence type="ECO:0000256" key="6">
    <source>
        <dbReference type="ARBA" id="ARBA00022525"/>
    </source>
</evidence>
<evidence type="ECO:0000256" key="9">
    <source>
        <dbReference type="ARBA" id="ARBA00023239"/>
    </source>
</evidence>
<dbReference type="GO" id="GO:0045490">
    <property type="term" value="P:pectin catabolic process"/>
    <property type="evidence" value="ECO:0007669"/>
    <property type="project" value="TreeGrafter"/>
</dbReference>
<dbReference type="InterPro" id="IPR004898">
    <property type="entry name" value="Pectate_lyase_PlyH/PlyE-like"/>
</dbReference>
<reference evidence="12" key="1">
    <citation type="submission" date="2021-11" db="EMBL/GenBank/DDBJ databases">
        <title>Streptomyces corallinus and Kineosporia corallina sp. nov., two new coral-derived marine actinobacteria.</title>
        <authorList>
            <person name="Buangrab K."/>
            <person name="Sutthacheep M."/>
            <person name="Yeemin T."/>
            <person name="Harunari E."/>
            <person name="Igarashi Y."/>
            <person name="Sripreechasak P."/>
            <person name="Kanchanasin P."/>
            <person name="Tanasupawat S."/>
            <person name="Phongsopitanun W."/>
        </authorList>
    </citation>
    <scope>NUCLEOTIDE SEQUENCE</scope>
    <source>
        <strain evidence="12">JCM 31032</strain>
    </source>
</reference>
<name>A0A9X1NFD9_9ACTN</name>
<dbReference type="InterPro" id="IPR012334">
    <property type="entry name" value="Pectin_lyas_fold"/>
</dbReference>
<dbReference type="Proteomes" id="UP001138997">
    <property type="component" value="Unassembled WGS sequence"/>
</dbReference>
<comment type="subcellular location">
    <subcellularLocation>
        <location evidence="3 10">Secreted</location>
    </subcellularLocation>
</comment>
<keyword evidence="8 10" id="KW-0106">Calcium</keyword>
<dbReference type="AlphaFoldDB" id="A0A9X1NFD9"/>
<feature type="chain" id="PRO_5041013496" description="Pectate lyase" evidence="10">
    <location>
        <begin position="26"/>
        <end position="282"/>
    </location>
</feature>
<evidence type="ECO:0000256" key="7">
    <source>
        <dbReference type="ARBA" id="ARBA00022729"/>
    </source>
</evidence>
<evidence type="ECO:0000256" key="11">
    <source>
        <dbReference type="SAM" id="MobiDB-lite"/>
    </source>
</evidence>
<gene>
    <name evidence="12" type="ORF">LR394_18185</name>
</gene>
<dbReference type="Gene3D" id="2.160.20.10">
    <property type="entry name" value="Single-stranded right-handed beta-helix, Pectin lyase-like"/>
    <property type="match status" value="1"/>
</dbReference>
<comment type="catalytic activity">
    <reaction evidence="1 10">
        <text>Eliminative cleavage of (1-&gt;4)-alpha-D-galacturonan to give oligosaccharides with 4-deoxy-alpha-D-galact-4-enuronosyl groups at their non-reducing ends.</text>
        <dbReference type="EC" id="4.2.2.2"/>
    </reaction>
</comment>
<dbReference type="PANTHER" id="PTHR33407">
    <property type="entry name" value="PECTATE LYASE F-RELATED"/>
    <property type="match status" value="1"/>
</dbReference>
<evidence type="ECO:0000256" key="3">
    <source>
        <dbReference type="ARBA" id="ARBA00004613"/>
    </source>
</evidence>
<dbReference type="EC" id="4.2.2.2" evidence="5 10"/>
<comment type="caution">
    <text evidence="12">The sequence shown here is derived from an EMBL/GenBank/DDBJ whole genome shotgun (WGS) entry which is preliminary data.</text>
</comment>
<evidence type="ECO:0000256" key="2">
    <source>
        <dbReference type="ARBA" id="ARBA00001913"/>
    </source>
</evidence>
<keyword evidence="13" id="KW-1185">Reference proteome</keyword>
<evidence type="ECO:0000256" key="4">
    <source>
        <dbReference type="ARBA" id="ARBA00006463"/>
    </source>
</evidence>
<comment type="function">
    <text evidence="10">Catalyzes the depolymerization of both polygalacturonate and pectins of methyl esterification degree from 22 to 89%, with an endo mode of action. In contrast to the majority of pectate lyases, displays high activity on highly methylated pectins.</text>
</comment>
<feature type="signal peptide" evidence="10">
    <location>
        <begin position="1"/>
        <end position="25"/>
    </location>
</feature>
<sequence>MNSPKRRLSGRRRLWAGLVAGVALAAVAGSMATAANQSSSGSAAKSAVSAAAETPKALSKTWPTPTGTTNLTKTQSVSSFDGKGKRFQGWGGDQGESQDPLFKVADGGTIKNVIIGNKAGDGIHCEGTCTLSNVWWEDVGEDAATQKGKKSGQVMTVVGGGAKKASDKVFQHNGPGKLVIKDFVVQDFGKLYRSCGNCSSQYQRSVELNNILVVEPGKSLVGINTNYKDTATFKNVRLYDKNKKISICDKFTGNSSGKEPTKTGSGADGTYCKYSSSDITYK</sequence>
<feature type="compositionally biased region" description="Low complexity" evidence="11">
    <location>
        <begin position="60"/>
        <end position="74"/>
    </location>
</feature>
<dbReference type="GO" id="GO:0030570">
    <property type="term" value="F:pectate lyase activity"/>
    <property type="evidence" value="ECO:0007669"/>
    <property type="project" value="UniProtKB-UniRule"/>
</dbReference>
<proteinExistence type="inferred from homology"/>
<keyword evidence="7 10" id="KW-0732">Signal</keyword>